<evidence type="ECO:0000256" key="4">
    <source>
        <dbReference type="ARBA" id="ARBA00022475"/>
    </source>
</evidence>
<evidence type="ECO:0000256" key="8">
    <source>
        <dbReference type="ARBA" id="ARBA00022801"/>
    </source>
</evidence>
<dbReference type="Pfam" id="PF02163">
    <property type="entry name" value="Peptidase_M50"/>
    <property type="match status" value="2"/>
</dbReference>
<feature type="transmembrane region" description="Helical" evidence="13">
    <location>
        <begin position="95"/>
        <end position="120"/>
    </location>
</feature>
<evidence type="ECO:0000313" key="15">
    <source>
        <dbReference type="EMBL" id="OAM86951.1"/>
    </source>
</evidence>
<keyword evidence="4" id="KW-1003">Cell membrane</keyword>
<keyword evidence="11" id="KW-0482">Metalloprotease</keyword>
<keyword evidence="6 13" id="KW-0812">Transmembrane</keyword>
<evidence type="ECO:0000256" key="5">
    <source>
        <dbReference type="ARBA" id="ARBA00022670"/>
    </source>
</evidence>
<evidence type="ECO:0000256" key="3">
    <source>
        <dbReference type="ARBA" id="ARBA00007931"/>
    </source>
</evidence>
<feature type="transmembrane region" description="Helical" evidence="13">
    <location>
        <begin position="12"/>
        <end position="31"/>
    </location>
</feature>
<feature type="domain" description="Peptidase M50" evidence="14">
    <location>
        <begin position="132"/>
        <end position="183"/>
    </location>
</feature>
<evidence type="ECO:0000256" key="10">
    <source>
        <dbReference type="ARBA" id="ARBA00022989"/>
    </source>
</evidence>
<comment type="subcellular location">
    <subcellularLocation>
        <location evidence="2">Cell membrane</location>
        <topology evidence="2">Multi-pass membrane protein</topology>
    </subcellularLocation>
</comment>
<keyword evidence="9" id="KW-0862">Zinc</keyword>
<comment type="cofactor">
    <cofactor evidence="1">
        <name>Zn(2+)</name>
        <dbReference type="ChEBI" id="CHEBI:29105"/>
    </cofactor>
</comment>
<keyword evidence="10 13" id="KW-1133">Transmembrane helix</keyword>
<dbReference type="PANTHER" id="PTHR35864:SF1">
    <property type="entry name" value="ZINC METALLOPROTEASE YWHC-RELATED"/>
    <property type="match status" value="1"/>
</dbReference>
<proteinExistence type="inferred from homology"/>
<evidence type="ECO:0000313" key="16">
    <source>
        <dbReference type="Proteomes" id="UP000078486"/>
    </source>
</evidence>
<dbReference type="GO" id="GO:0008237">
    <property type="term" value="F:metallopeptidase activity"/>
    <property type="evidence" value="ECO:0007669"/>
    <property type="project" value="UniProtKB-KW"/>
</dbReference>
<dbReference type="Proteomes" id="UP000078486">
    <property type="component" value="Unassembled WGS sequence"/>
</dbReference>
<feature type="transmembrane region" description="Helical" evidence="13">
    <location>
        <begin position="132"/>
        <end position="150"/>
    </location>
</feature>
<evidence type="ECO:0000256" key="13">
    <source>
        <dbReference type="SAM" id="Phobius"/>
    </source>
</evidence>
<dbReference type="OrthoDB" id="9800627at2"/>
<evidence type="ECO:0000256" key="6">
    <source>
        <dbReference type="ARBA" id="ARBA00022692"/>
    </source>
</evidence>
<dbReference type="GO" id="GO:0046872">
    <property type="term" value="F:metal ion binding"/>
    <property type="evidence" value="ECO:0007669"/>
    <property type="project" value="UniProtKB-KW"/>
</dbReference>
<gene>
    <name evidence="15" type="ORF">AW736_25600</name>
</gene>
<evidence type="ECO:0000256" key="1">
    <source>
        <dbReference type="ARBA" id="ARBA00001947"/>
    </source>
</evidence>
<dbReference type="GO" id="GO:0005886">
    <property type="term" value="C:plasma membrane"/>
    <property type="evidence" value="ECO:0007669"/>
    <property type="project" value="UniProtKB-SubCell"/>
</dbReference>
<dbReference type="InterPro" id="IPR044537">
    <property type="entry name" value="Rip2-like"/>
</dbReference>
<comment type="caution">
    <text evidence="15">The sequence shown here is derived from an EMBL/GenBank/DDBJ whole genome shotgun (WGS) entry which is preliminary data.</text>
</comment>
<keyword evidence="7" id="KW-0479">Metal-binding</keyword>
<evidence type="ECO:0000256" key="11">
    <source>
        <dbReference type="ARBA" id="ARBA00023049"/>
    </source>
</evidence>
<evidence type="ECO:0000256" key="12">
    <source>
        <dbReference type="ARBA" id="ARBA00023136"/>
    </source>
</evidence>
<reference evidence="15 16" key="1">
    <citation type="submission" date="2016-01" db="EMBL/GenBank/DDBJ databases">
        <title>High potential of lignocellulose degradation of a new Verrucomicrobia species.</title>
        <authorList>
            <person name="Wang Y."/>
            <person name="Shi Y."/>
            <person name="Qiu Z."/>
            <person name="Liu S."/>
            <person name="Yang H."/>
        </authorList>
    </citation>
    <scope>NUCLEOTIDE SEQUENCE [LARGE SCALE GENOMIC DNA]</scope>
    <source>
        <strain evidence="15 16">TSB47</strain>
    </source>
</reference>
<dbReference type="GO" id="GO:0006508">
    <property type="term" value="P:proteolysis"/>
    <property type="evidence" value="ECO:0007669"/>
    <property type="project" value="UniProtKB-KW"/>
</dbReference>
<evidence type="ECO:0000259" key="14">
    <source>
        <dbReference type="Pfam" id="PF02163"/>
    </source>
</evidence>
<dbReference type="EMBL" id="LRRQ01000190">
    <property type="protein sequence ID" value="OAM86951.1"/>
    <property type="molecule type" value="Genomic_DNA"/>
</dbReference>
<organism evidence="15 16">
    <name type="scientific">Termitidicoccus mucosus</name>
    <dbReference type="NCBI Taxonomy" id="1184151"/>
    <lineage>
        <taxon>Bacteria</taxon>
        <taxon>Pseudomonadati</taxon>
        <taxon>Verrucomicrobiota</taxon>
        <taxon>Opitutia</taxon>
        <taxon>Opitutales</taxon>
        <taxon>Opitutaceae</taxon>
        <taxon>Termitidicoccus</taxon>
    </lineage>
</organism>
<feature type="transmembrane region" description="Helical" evidence="13">
    <location>
        <begin position="170"/>
        <end position="188"/>
    </location>
</feature>
<evidence type="ECO:0000256" key="2">
    <source>
        <dbReference type="ARBA" id="ARBA00004651"/>
    </source>
</evidence>
<evidence type="ECO:0000256" key="9">
    <source>
        <dbReference type="ARBA" id="ARBA00022833"/>
    </source>
</evidence>
<protein>
    <submittedName>
        <fullName evidence="15">Peptidase M50</fullName>
    </submittedName>
</protein>
<feature type="transmembrane region" description="Helical" evidence="13">
    <location>
        <begin position="52"/>
        <end position="75"/>
    </location>
</feature>
<dbReference type="InterPro" id="IPR008915">
    <property type="entry name" value="Peptidase_M50"/>
</dbReference>
<keyword evidence="8" id="KW-0378">Hydrolase</keyword>
<dbReference type="STRING" id="1184151.AW736_25600"/>
<comment type="similarity">
    <text evidence="3">Belongs to the peptidase M50B family.</text>
</comment>
<evidence type="ECO:0000256" key="7">
    <source>
        <dbReference type="ARBA" id="ARBA00022723"/>
    </source>
</evidence>
<keyword evidence="16" id="KW-1185">Reference proteome</keyword>
<name>A0A178IBH0_9BACT</name>
<keyword evidence="12 13" id="KW-0472">Membrane</keyword>
<dbReference type="RefSeq" id="WP_068773126.1">
    <property type="nucleotide sequence ID" value="NZ_CP109796.1"/>
</dbReference>
<dbReference type="CDD" id="cd06158">
    <property type="entry name" value="S2P-M50_like_1"/>
    <property type="match status" value="1"/>
</dbReference>
<keyword evidence="5" id="KW-0645">Protease</keyword>
<accession>A0A178IBH0</accession>
<dbReference type="AlphaFoldDB" id="A0A178IBH0"/>
<dbReference type="PANTHER" id="PTHR35864">
    <property type="entry name" value="ZINC METALLOPROTEASE MJ0611-RELATED"/>
    <property type="match status" value="1"/>
</dbReference>
<feature type="domain" description="Peptidase M50" evidence="14">
    <location>
        <begin position="16"/>
        <end position="118"/>
    </location>
</feature>
<sequence length="214" mass="23302">MNLSPGQLTAALISYAIVIVSLSAHEWGHAWTADRLGDDTARRMGRVTLNPLAHIDLIGTVVIPFIAILTGIPIIGWAKPVLINPDNLPRTSQRAWVTIAGPAMNLLLALAGTIVFALVVRAAPDAPWLPGLLSSIIVINISLMVFNLLPVPPLDGSKFLMYWFGMSERAYIAFARYGWLILMVLFNIPQTRGFLGSLIGHALKPFVALLQFLT</sequence>
<dbReference type="InterPro" id="IPR052348">
    <property type="entry name" value="Metallopeptidase_M50B"/>
</dbReference>